<proteinExistence type="predicted"/>
<dbReference type="EMBL" id="AWUE01015340">
    <property type="protein sequence ID" value="OMO98404.1"/>
    <property type="molecule type" value="Genomic_DNA"/>
</dbReference>
<feature type="compositionally biased region" description="Basic and acidic residues" evidence="1">
    <location>
        <begin position="394"/>
        <end position="406"/>
    </location>
</feature>
<evidence type="ECO:0000313" key="3">
    <source>
        <dbReference type="EMBL" id="OMO98404.1"/>
    </source>
</evidence>
<dbReference type="Pfam" id="PF00226">
    <property type="entry name" value="DnaJ"/>
    <property type="match status" value="1"/>
</dbReference>
<dbReference type="CDD" id="cd06257">
    <property type="entry name" value="DnaJ"/>
    <property type="match status" value="1"/>
</dbReference>
<dbReference type="InterPro" id="IPR036869">
    <property type="entry name" value="J_dom_sf"/>
</dbReference>
<dbReference type="InterPro" id="IPR024593">
    <property type="entry name" value="DUF3444"/>
</dbReference>
<dbReference type="InterPro" id="IPR001623">
    <property type="entry name" value="DnaJ_domain"/>
</dbReference>
<evidence type="ECO:0000313" key="4">
    <source>
        <dbReference type="Proteomes" id="UP000187203"/>
    </source>
</evidence>
<feature type="domain" description="J" evidence="2">
    <location>
        <begin position="67"/>
        <end position="131"/>
    </location>
</feature>
<dbReference type="PROSITE" id="PS50076">
    <property type="entry name" value="DNAJ_2"/>
    <property type="match status" value="1"/>
</dbReference>
<accession>A0A1R3JUD5</accession>
<dbReference type="OrthoDB" id="10250354at2759"/>
<dbReference type="STRING" id="93759.A0A1R3JUD5"/>
<gene>
    <name evidence="3" type="ORF">COLO4_13944</name>
</gene>
<dbReference type="PANTHER" id="PTHR45089">
    <property type="entry name" value="DNAJ HEAT SHOCK AMINO-TERMINAL DOMAIN PROTEIN-RELATED"/>
    <property type="match status" value="1"/>
</dbReference>
<dbReference type="Gene3D" id="1.10.287.110">
    <property type="entry name" value="DnaJ domain"/>
    <property type="match status" value="1"/>
</dbReference>
<dbReference type="AlphaFoldDB" id="A0A1R3JUD5"/>
<feature type="region of interest" description="Disordered" evidence="1">
    <location>
        <begin position="254"/>
        <end position="415"/>
    </location>
</feature>
<dbReference type="SUPFAM" id="SSF46565">
    <property type="entry name" value="Chaperone J-domain"/>
    <property type="match status" value="1"/>
</dbReference>
<evidence type="ECO:0000259" key="2">
    <source>
        <dbReference type="PROSITE" id="PS50076"/>
    </source>
</evidence>
<dbReference type="Proteomes" id="UP000187203">
    <property type="component" value="Unassembled WGS sequence"/>
</dbReference>
<dbReference type="PANTHER" id="PTHR45089:SF24">
    <property type="entry name" value="DNAJ HEAT SHOCK N-TERMINAL DOMAIN-CONTAINING PROTEIN"/>
    <property type="match status" value="1"/>
</dbReference>
<organism evidence="3 4">
    <name type="scientific">Corchorus olitorius</name>
    <dbReference type="NCBI Taxonomy" id="93759"/>
    <lineage>
        <taxon>Eukaryota</taxon>
        <taxon>Viridiplantae</taxon>
        <taxon>Streptophyta</taxon>
        <taxon>Embryophyta</taxon>
        <taxon>Tracheophyta</taxon>
        <taxon>Spermatophyta</taxon>
        <taxon>Magnoliopsida</taxon>
        <taxon>eudicotyledons</taxon>
        <taxon>Gunneridae</taxon>
        <taxon>Pentapetalae</taxon>
        <taxon>rosids</taxon>
        <taxon>malvids</taxon>
        <taxon>Malvales</taxon>
        <taxon>Malvaceae</taxon>
        <taxon>Grewioideae</taxon>
        <taxon>Apeibeae</taxon>
        <taxon>Corchorus</taxon>
    </lineage>
</organism>
<dbReference type="PRINTS" id="PR00625">
    <property type="entry name" value="JDOMAIN"/>
</dbReference>
<reference evidence="4" key="1">
    <citation type="submission" date="2013-09" db="EMBL/GenBank/DDBJ databases">
        <title>Corchorus olitorius genome sequencing.</title>
        <authorList>
            <person name="Alam M."/>
            <person name="Haque M.S."/>
            <person name="Islam M.S."/>
            <person name="Emdad E.M."/>
            <person name="Islam M.M."/>
            <person name="Ahmed B."/>
            <person name="Halim A."/>
            <person name="Hossen Q.M.M."/>
            <person name="Hossain M.Z."/>
            <person name="Ahmed R."/>
            <person name="Khan M.M."/>
            <person name="Islam R."/>
            <person name="Rashid M.M."/>
            <person name="Khan S.A."/>
            <person name="Rahman M.S."/>
            <person name="Alam M."/>
            <person name="Yahiya A.S."/>
            <person name="Khan M.S."/>
            <person name="Azam M.S."/>
            <person name="Haque T."/>
            <person name="Lashkar M.Z.H."/>
            <person name="Akhand A.I."/>
            <person name="Morshed G."/>
            <person name="Roy S."/>
            <person name="Uddin K.S."/>
            <person name="Rabeya T."/>
            <person name="Hossain A.S."/>
            <person name="Chowdhury A."/>
            <person name="Snigdha A.R."/>
            <person name="Mortoza M.S."/>
            <person name="Matin S.A."/>
            <person name="Hoque S.M.E."/>
            <person name="Islam M.K."/>
            <person name="Roy D.K."/>
            <person name="Haider R."/>
            <person name="Moosa M.M."/>
            <person name="Elias S.M."/>
            <person name="Hasan A.M."/>
            <person name="Jahan S."/>
            <person name="Shafiuddin M."/>
            <person name="Mahmood N."/>
            <person name="Shommy N.S."/>
        </authorList>
    </citation>
    <scope>NUCLEOTIDE SEQUENCE [LARGE SCALE GENOMIC DNA]</scope>
    <source>
        <strain evidence="4">cv. O-4</strain>
    </source>
</reference>
<dbReference type="SMART" id="SM00271">
    <property type="entry name" value="DnaJ"/>
    <property type="match status" value="1"/>
</dbReference>
<sequence>MECNKEEALRARDIAVKKMQNKEFQGALKMAIKAQQLFQDLENISQMIMVCEVHCAAEKKLLGNELDWYAILKVEVTADEAAIKKQYRKFALGLHPDKNKFPGAEAAFKLIGDAQRILLDQGKRSTHDMKRRAAVTRPAPAAAAVRQPQKPSSYPYVAVQNNFSGNFPGMNSQQQKPQPTQTGSVNGRATFWTKCPFCTVKYQYYTEILHRTLQCQNCKKTFVAYASGAVPPESTMSQPKFPQQRVVLNPGALKVDQGSQPNISAGNAKAAFPPNAARTSEVRTEKVNGKKGRKQTVESSDSYDSDSSTEPEEDDMMIDDDGDGLVGKKFDSQIKENLRRSGRRKQNVSYKENLSDEDDMVSPAKKAKSANVETEEVPKEDKSKFNNQSGLAGEVKEDKKAMEHGEGTSFGASLPNGMKKFGNGFDKERAKMDNHKTTVEAFADGAKKNAKPDDDNSLPGEETTEPLLYNYADSEFYDFEKDKKEGCFSVGQIWAMYDTLDAMPRFYAHIRKVFSSGFKLRITWLEPDPDDDDGVKWVSEGLPVSCGKFRHGESENTEDRLMFSHMILWEKGISRNTFKIFPRKGETWAIFKDWNIKWKSDSDKNFKYEFVEILSEYAEGSGIRVACLNKVKGFVSVFCKDGVGTRTSLIPCHELLRFSHRVPSFGLTGQEREGVPKDSFELDPACLPAHPEETVAAKDLKVENNGRDVNSSCSSSSENVMPMMGSKDALEIPETEFYNFDADKSPEKFDVGQIWALYSDEDGLPKYYGEIKKVQFKPAFKVRLKWLAFRPPHLVIQWLDRSMPTTCGTFKVNNKKGAASYTSTDTFSHKLNAKPTDAKDVFDILPRKGEIWALYRNWSPHIKCSDLENWEYDIVQVVEETLWHRKVLLLERVDGFNSVFKPKVEGGSDVTMDIPCVEQIRFSHQIPCFQLTNERDGRLRGFWEVDTAALPVHYFYS</sequence>
<protein>
    <recommendedName>
        <fullName evidence="2">J domain-containing protein</fullName>
    </recommendedName>
</protein>
<evidence type="ECO:0000256" key="1">
    <source>
        <dbReference type="SAM" id="MobiDB-lite"/>
    </source>
</evidence>
<keyword evidence="4" id="KW-1185">Reference proteome</keyword>
<feature type="compositionally biased region" description="Acidic residues" evidence="1">
    <location>
        <begin position="301"/>
        <end position="323"/>
    </location>
</feature>
<feature type="compositionally biased region" description="Basic and acidic residues" evidence="1">
    <location>
        <begin position="326"/>
        <end position="339"/>
    </location>
</feature>
<name>A0A1R3JUD5_9ROSI</name>
<comment type="caution">
    <text evidence="3">The sequence shown here is derived from an EMBL/GenBank/DDBJ whole genome shotgun (WGS) entry which is preliminary data.</text>
</comment>
<dbReference type="Pfam" id="PF11926">
    <property type="entry name" value="DUF3444"/>
    <property type="match status" value="2"/>
</dbReference>